<accession>A0A0B2X6B2</accession>
<feature type="compositionally biased region" description="Polar residues" evidence="1">
    <location>
        <begin position="309"/>
        <end position="318"/>
    </location>
</feature>
<dbReference type="HOGENOM" id="CLU_790073_0_0_1"/>
<evidence type="ECO:0000313" key="3">
    <source>
        <dbReference type="EMBL" id="KHO01929.1"/>
    </source>
</evidence>
<feature type="compositionally biased region" description="Low complexity" evidence="1">
    <location>
        <begin position="288"/>
        <end position="305"/>
    </location>
</feature>
<dbReference type="GeneID" id="63735385"/>
<dbReference type="OrthoDB" id="4941312at2759"/>
<organism evidence="3 4">
    <name type="scientific">Metarhizium album (strain ARSEF 1941)</name>
    <dbReference type="NCBI Taxonomy" id="1081103"/>
    <lineage>
        <taxon>Eukaryota</taxon>
        <taxon>Fungi</taxon>
        <taxon>Dikarya</taxon>
        <taxon>Ascomycota</taxon>
        <taxon>Pezizomycotina</taxon>
        <taxon>Sordariomycetes</taxon>
        <taxon>Hypocreomycetidae</taxon>
        <taxon>Hypocreales</taxon>
        <taxon>Clavicipitaceae</taxon>
        <taxon>Metarhizium</taxon>
    </lineage>
</organism>
<feature type="compositionally biased region" description="Low complexity" evidence="1">
    <location>
        <begin position="200"/>
        <end position="232"/>
    </location>
</feature>
<dbReference type="RefSeq" id="XP_040682994.1">
    <property type="nucleotide sequence ID" value="XM_040819729.1"/>
</dbReference>
<feature type="compositionally biased region" description="Polar residues" evidence="1">
    <location>
        <begin position="332"/>
        <end position="345"/>
    </location>
</feature>
<comment type="caution">
    <text evidence="3">The sequence shown here is derived from an EMBL/GenBank/DDBJ whole genome shotgun (WGS) entry which is preliminary data.</text>
</comment>
<evidence type="ECO:0000256" key="1">
    <source>
        <dbReference type="SAM" id="MobiDB-lite"/>
    </source>
</evidence>
<proteinExistence type="predicted"/>
<feature type="compositionally biased region" description="Polar residues" evidence="1">
    <location>
        <begin position="266"/>
        <end position="279"/>
    </location>
</feature>
<dbReference type="EMBL" id="AZHE01000001">
    <property type="protein sequence ID" value="KHO01929.1"/>
    <property type="molecule type" value="Genomic_DNA"/>
</dbReference>
<feature type="region of interest" description="Disordered" evidence="1">
    <location>
        <begin position="175"/>
        <end position="351"/>
    </location>
</feature>
<keyword evidence="4" id="KW-1185">Reference proteome</keyword>
<feature type="region of interest" description="Disordered" evidence="1">
    <location>
        <begin position="83"/>
        <end position="105"/>
    </location>
</feature>
<evidence type="ECO:0000313" key="4">
    <source>
        <dbReference type="Proteomes" id="UP000030816"/>
    </source>
</evidence>
<reference evidence="3 4" key="1">
    <citation type="journal article" date="2014" name="Proc. Natl. Acad. Sci. U.S.A.">
        <title>Trajectory and genomic determinants of fungal-pathogen speciation and host adaptation.</title>
        <authorList>
            <person name="Hu X."/>
            <person name="Xiao G."/>
            <person name="Zheng P."/>
            <person name="Shang Y."/>
            <person name="Su Y."/>
            <person name="Zhang X."/>
            <person name="Liu X."/>
            <person name="Zhan S."/>
            <person name="St Leger R.J."/>
            <person name="Wang C."/>
        </authorList>
    </citation>
    <scope>NUCLEOTIDE SEQUENCE [LARGE SCALE GENOMIC DNA]</scope>
    <source>
        <strain evidence="3 4">ARSEF 1941</strain>
    </source>
</reference>
<feature type="signal peptide" evidence="2">
    <location>
        <begin position="1"/>
        <end position="16"/>
    </location>
</feature>
<feature type="compositionally biased region" description="Polar residues" evidence="1">
    <location>
        <begin position="184"/>
        <end position="199"/>
    </location>
</feature>
<dbReference type="AlphaFoldDB" id="A0A0B2X6B2"/>
<keyword evidence="2" id="KW-0732">Signal</keyword>
<sequence>MKFSAGVVFTAALATALPQYNNRGGGSKLPWVGYSRENDLSNDCLYEHGKMFGEKDQPSAQVSQEARGYLKNKYGYEDEQQCLNDREPKPSNNQGQQAGGKLPWVGYSRENDLSNDCLYEHGKMFGEKDQPSAQDIERLCGTSNFCSAFTPDEKYVSQEARGYLKNKYGYEDEQQCLNDRESKPSNNQGQQENTSNGREGQSSNNNQGQQGNAGANPWNNDQRQSSNDNQGQQGTGWANPWNNDQGQSSGGNQGHQGNGWADLWNIGQSQSSNDNQGHQGNAGANPWNNDQRQSSNDNQGQQGNGWANPWSNDQRQSYNNQGQQGNGWNDFEGQSSNNYPAQQGGNWWRAK</sequence>
<protein>
    <submittedName>
        <fullName evidence="3">Uncharacterized protein</fullName>
    </submittedName>
</protein>
<feature type="chain" id="PRO_5002081892" evidence="2">
    <location>
        <begin position="17"/>
        <end position="351"/>
    </location>
</feature>
<feature type="compositionally biased region" description="Gly residues" evidence="1">
    <location>
        <begin position="248"/>
        <end position="257"/>
    </location>
</feature>
<name>A0A0B2X6B2_METAS</name>
<evidence type="ECO:0000256" key="2">
    <source>
        <dbReference type="SAM" id="SignalP"/>
    </source>
</evidence>
<dbReference type="Proteomes" id="UP000030816">
    <property type="component" value="Unassembled WGS sequence"/>
</dbReference>
<gene>
    <name evidence="3" type="ORF">MAM_00930</name>
</gene>